<dbReference type="SUPFAM" id="SSF52540">
    <property type="entry name" value="P-loop containing nucleoside triphosphate hydrolases"/>
    <property type="match status" value="1"/>
</dbReference>
<sequence>MREATVGQNGKSISAELDGVGKVYSRAGEAEVVLRDCSFKLEPNKLTVLIGPSGCGKSTIVKLLAGHEKPSLGTAKVNGSDVRGPGPDRMLVFQETALFPWMSLTENVAFGPLQAGRSANEARSEANTLLKKVGLGGFEARYPNQLSGGMQRRAEVARALINKPDLLLLDEPFRGLDHMSRGLMQEYFGQLFEEHRTTTLFVTSEVDEAIFLADQIIVLSYKPTCVKEIIDVPIARPRDMHLFTSAEYGVLKERVLDLLYEEAVKGFAAGAIAAKDMERAGAVGV</sequence>
<name>A0A2W5KQD9_ANCNO</name>
<evidence type="ECO:0000259" key="5">
    <source>
        <dbReference type="PROSITE" id="PS50893"/>
    </source>
</evidence>
<dbReference type="InterPro" id="IPR003439">
    <property type="entry name" value="ABC_transporter-like_ATP-bd"/>
</dbReference>
<dbReference type="PANTHER" id="PTHR42788">
    <property type="entry name" value="TAURINE IMPORT ATP-BINDING PROTEIN-RELATED"/>
    <property type="match status" value="1"/>
</dbReference>
<keyword evidence="4 6" id="KW-0067">ATP-binding</keyword>
<dbReference type="CDD" id="cd03293">
    <property type="entry name" value="ABC_NrtD_SsuB_transporters"/>
    <property type="match status" value="1"/>
</dbReference>
<accession>A0A2W5KQD9</accession>
<dbReference type="SMART" id="SM00382">
    <property type="entry name" value="AAA"/>
    <property type="match status" value="1"/>
</dbReference>
<evidence type="ECO:0000256" key="3">
    <source>
        <dbReference type="ARBA" id="ARBA00022741"/>
    </source>
</evidence>
<gene>
    <name evidence="6" type="ORF">DI565_02535</name>
</gene>
<evidence type="ECO:0000256" key="1">
    <source>
        <dbReference type="ARBA" id="ARBA00005417"/>
    </source>
</evidence>
<comment type="caution">
    <text evidence="6">The sequence shown here is derived from an EMBL/GenBank/DDBJ whole genome shotgun (WGS) entry which is preliminary data.</text>
</comment>
<dbReference type="InterPro" id="IPR003593">
    <property type="entry name" value="AAA+_ATPase"/>
</dbReference>
<dbReference type="PROSITE" id="PS50893">
    <property type="entry name" value="ABC_TRANSPORTER_2"/>
    <property type="match status" value="1"/>
</dbReference>
<dbReference type="GO" id="GO:0016887">
    <property type="term" value="F:ATP hydrolysis activity"/>
    <property type="evidence" value="ECO:0007669"/>
    <property type="project" value="InterPro"/>
</dbReference>
<dbReference type="Proteomes" id="UP000249577">
    <property type="component" value="Unassembled WGS sequence"/>
</dbReference>
<evidence type="ECO:0000313" key="7">
    <source>
        <dbReference type="Proteomes" id="UP000249577"/>
    </source>
</evidence>
<proteinExistence type="inferred from homology"/>
<dbReference type="GO" id="GO:0005524">
    <property type="term" value="F:ATP binding"/>
    <property type="evidence" value="ECO:0007669"/>
    <property type="project" value="UniProtKB-KW"/>
</dbReference>
<dbReference type="PROSITE" id="PS00211">
    <property type="entry name" value="ABC_TRANSPORTER_1"/>
    <property type="match status" value="1"/>
</dbReference>
<keyword evidence="3" id="KW-0547">Nucleotide-binding</keyword>
<comment type="similarity">
    <text evidence="1">Belongs to the ABC transporter superfamily.</text>
</comment>
<evidence type="ECO:0000256" key="2">
    <source>
        <dbReference type="ARBA" id="ARBA00022448"/>
    </source>
</evidence>
<dbReference type="AlphaFoldDB" id="A0A2W5KQD9"/>
<feature type="domain" description="ABC transporter" evidence="5">
    <location>
        <begin position="15"/>
        <end position="246"/>
    </location>
</feature>
<dbReference type="EMBL" id="QFPN01000001">
    <property type="protein sequence ID" value="PZQ19271.1"/>
    <property type="molecule type" value="Genomic_DNA"/>
</dbReference>
<dbReference type="InterPro" id="IPR050166">
    <property type="entry name" value="ABC_transporter_ATP-bind"/>
</dbReference>
<dbReference type="InterPro" id="IPR027417">
    <property type="entry name" value="P-loop_NTPase"/>
</dbReference>
<evidence type="ECO:0000313" key="6">
    <source>
        <dbReference type="EMBL" id="PZQ19271.1"/>
    </source>
</evidence>
<dbReference type="Pfam" id="PF00005">
    <property type="entry name" value="ABC_tran"/>
    <property type="match status" value="1"/>
</dbReference>
<organism evidence="6 7">
    <name type="scientific">Ancylobacter novellus</name>
    <name type="common">Thiobacillus novellus</name>
    <dbReference type="NCBI Taxonomy" id="921"/>
    <lineage>
        <taxon>Bacteria</taxon>
        <taxon>Pseudomonadati</taxon>
        <taxon>Pseudomonadota</taxon>
        <taxon>Alphaproteobacteria</taxon>
        <taxon>Hyphomicrobiales</taxon>
        <taxon>Xanthobacteraceae</taxon>
        <taxon>Ancylobacter</taxon>
    </lineage>
</organism>
<dbReference type="PANTHER" id="PTHR42788:SF13">
    <property type="entry name" value="ALIPHATIC SULFONATES IMPORT ATP-BINDING PROTEIN SSUB"/>
    <property type="match status" value="1"/>
</dbReference>
<evidence type="ECO:0000256" key="4">
    <source>
        <dbReference type="ARBA" id="ARBA00022840"/>
    </source>
</evidence>
<reference evidence="6 7" key="1">
    <citation type="submission" date="2017-08" db="EMBL/GenBank/DDBJ databases">
        <title>Infants hospitalized years apart are colonized by the same room-sourced microbial strains.</title>
        <authorList>
            <person name="Brooks B."/>
            <person name="Olm M.R."/>
            <person name="Firek B.A."/>
            <person name="Baker R."/>
            <person name="Thomas B.C."/>
            <person name="Morowitz M.J."/>
            <person name="Banfield J.F."/>
        </authorList>
    </citation>
    <scope>NUCLEOTIDE SEQUENCE [LARGE SCALE GENOMIC DNA]</scope>
    <source>
        <strain evidence="6">S2_005_003_R2_43</strain>
    </source>
</reference>
<dbReference type="Gene3D" id="3.40.50.300">
    <property type="entry name" value="P-loop containing nucleotide triphosphate hydrolases"/>
    <property type="match status" value="1"/>
</dbReference>
<keyword evidence="2" id="KW-0813">Transport</keyword>
<protein>
    <submittedName>
        <fullName evidence="6">ABC transporter ATP-binding protein</fullName>
    </submittedName>
</protein>
<dbReference type="InterPro" id="IPR017871">
    <property type="entry name" value="ABC_transporter-like_CS"/>
</dbReference>